<name>A0A0K1EIN9_CHOCO</name>
<gene>
    <name evidence="3" type="ORF">CMC5_046130</name>
</gene>
<evidence type="ECO:0000313" key="3">
    <source>
        <dbReference type="EMBL" id="AKT40458.1"/>
    </source>
</evidence>
<dbReference type="KEGG" id="ccro:CMC5_046130"/>
<proteinExistence type="predicted"/>
<dbReference type="STRING" id="52.CMC5_046130"/>
<sequence>MSAVGGRGAHAGDGERFGGEALVRLRAGLEEVNWLLGRGYPLGMVVTMVGNHHQFDARQRMALTRAGCSEEQRAARRARCVKLEAMRGAWVEIDGLNLLITLEVAQRGGPLLLGADGALRDLAGVRGSYAVLDETERALGWVEKALQEAGVAGARWWIDEAVSSSGRLRGAIEAGWGRRERAEGEGEMEAGEGEEERGRVGVEAGLVRDPDAVLRGRRGVVSSDGVVLDRCESWVDLAGEVVRRWVRGAWVVNLLG</sequence>
<feature type="domain" description="DUF5616" evidence="2">
    <location>
        <begin position="84"/>
        <end position="174"/>
    </location>
</feature>
<dbReference type="Pfam" id="PF18481">
    <property type="entry name" value="DUF5616"/>
    <property type="match status" value="2"/>
</dbReference>
<dbReference type="EMBL" id="CP012159">
    <property type="protein sequence ID" value="AKT40458.1"/>
    <property type="molecule type" value="Genomic_DNA"/>
</dbReference>
<feature type="domain" description="DUF434" evidence="1">
    <location>
        <begin position="25"/>
        <end position="78"/>
    </location>
</feature>
<accession>A0A0K1EIN9</accession>
<feature type="domain" description="DUF5616" evidence="2">
    <location>
        <begin position="200"/>
        <end position="239"/>
    </location>
</feature>
<dbReference type="PANTHER" id="PTHR42252:SF1">
    <property type="entry name" value="DUF434 DOMAIN-CONTAINING PROTEIN"/>
    <property type="match status" value="1"/>
</dbReference>
<dbReference type="AlphaFoldDB" id="A0A0K1EIN9"/>
<organism evidence="3 4">
    <name type="scientific">Chondromyces crocatus</name>
    <dbReference type="NCBI Taxonomy" id="52"/>
    <lineage>
        <taxon>Bacteria</taxon>
        <taxon>Pseudomonadati</taxon>
        <taxon>Myxococcota</taxon>
        <taxon>Polyangia</taxon>
        <taxon>Polyangiales</taxon>
        <taxon>Polyangiaceae</taxon>
        <taxon>Chondromyces</taxon>
    </lineage>
</organism>
<dbReference type="Proteomes" id="UP000067626">
    <property type="component" value="Chromosome"/>
</dbReference>
<dbReference type="Pfam" id="PF04256">
    <property type="entry name" value="DUF434"/>
    <property type="match status" value="1"/>
</dbReference>
<protein>
    <recommendedName>
        <fullName evidence="5">DUF434 domain-containing protein</fullName>
    </recommendedName>
</protein>
<reference evidence="3 4" key="1">
    <citation type="submission" date="2015-07" db="EMBL/GenBank/DDBJ databases">
        <title>Genome analysis of myxobacterium Chondromyces crocatus Cm c5 reveals a high potential for natural compound synthesis and the genetic basis for the loss of fruiting body formation.</title>
        <authorList>
            <person name="Zaburannyi N."/>
            <person name="Bunk B."/>
            <person name="Maier J."/>
            <person name="Overmann J."/>
            <person name="Mueller R."/>
        </authorList>
    </citation>
    <scope>NUCLEOTIDE SEQUENCE [LARGE SCALE GENOMIC DNA]</scope>
    <source>
        <strain evidence="3 4">Cm c5</strain>
    </source>
</reference>
<evidence type="ECO:0000259" key="2">
    <source>
        <dbReference type="Pfam" id="PF18481"/>
    </source>
</evidence>
<dbReference type="InterPro" id="IPR007368">
    <property type="entry name" value="DUF434"/>
</dbReference>
<evidence type="ECO:0008006" key="5">
    <source>
        <dbReference type="Google" id="ProtNLM"/>
    </source>
</evidence>
<keyword evidence="4" id="KW-1185">Reference proteome</keyword>
<dbReference type="InterPro" id="IPR041652">
    <property type="entry name" value="DUF5616"/>
</dbReference>
<dbReference type="PANTHER" id="PTHR42252">
    <property type="entry name" value="DUF5616 DOMAIN-CONTAINING PROTEIN"/>
    <property type="match status" value="1"/>
</dbReference>
<evidence type="ECO:0000313" key="4">
    <source>
        <dbReference type="Proteomes" id="UP000067626"/>
    </source>
</evidence>
<evidence type="ECO:0000259" key="1">
    <source>
        <dbReference type="Pfam" id="PF04256"/>
    </source>
</evidence>